<dbReference type="CDD" id="cd00413">
    <property type="entry name" value="Glyco_hydrolase_16"/>
    <property type="match status" value="1"/>
</dbReference>
<name>A0ABU0JEI4_9HYPH</name>
<comment type="caution">
    <text evidence="5">The sequence shown here is derived from an EMBL/GenBank/DDBJ whole genome shotgun (WGS) entry which is preliminary data.</text>
</comment>
<evidence type="ECO:0000313" key="5">
    <source>
        <dbReference type="EMBL" id="MDQ0472692.1"/>
    </source>
</evidence>
<dbReference type="Proteomes" id="UP001242480">
    <property type="component" value="Unassembled WGS sequence"/>
</dbReference>
<dbReference type="SUPFAM" id="SSF49899">
    <property type="entry name" value="Concanavalin A-like lectins/glucanases"/>
    <property type="match status" value="1"/>
</dbReference>
<evidence type="ECO:0000259" key="4">
    <source>
        <dbReference type="PROSITE" id="PS51762"/>
    </source>
</evidence>
<accession>A0ABU0JEI4</accession>
<organism evidence="5 6">
    <name type="scientific">Labrys wisconsinensis</name>
    <dbReference type="NCBI Taxonomy" id="425677"/>
    <lineage>
        <taxon>Bacteria</taxon>
        <taxon>Pseudomonadati</taxon>
        <taxon>Pseudomonadota</taxon>
        <taxon>Alphaproteobacteria</taxon>
        <taxon>Hyphomicrobiales</taxon>
        <taxon>Xanthobacteraceae</taxon>
        <taxon>Labrys</taxon>
    </lineage>
</organism>
<keyword evidence="6" id="KW-1185">Reference proteome</keyword>
<proteinExistence type="inferred from homology"/>
<comment type="similarity">
    <text evidence="1">Belongs to the glycosyl hydrolase 16 family.</text>
</comment>
<evidence type="ECO:0000256" key="1">
    <source>
        <dbReference type="ARBA" id="ARBA00006865"/>
    </source>
</evidence>
<dbReference type="PANTHER" id="PTHR10963:SF55">
    <property type="entry name" value="GLYCOSIDE HYDROLASE FAMILY 16 PROTEIN"/>
    <property type="match status" value="1"/>
</dbReference>
<dbReference type="Pfam" id="PF00722">
    <property type="entry name" value="Glyco_hydro_16"/>
    <property type="match status" value="1"/>
</dbReference>
<dbReference type="InterPro" id="IPR013320">
    <property type="entry name" value="ConA-like_dom_sf"/>
</dbReference>
<dbReference type="PANTHER" id="PTHR10963">
    <property type="entry name" value="GLYCOSYL HYDROLASE-RELATED"/>
    <property type="match status" value="1"/>
</dbReference>
<dbReference type="EMBL" id="JAUSVX010000013">
    <property type="protein sequence ID" value="MDQ0472692.1"/>
    <property type="molecule type" value="Genomic_DNA"/>
</dbReference>
<feature type="signal peptide" evidence="3">
    <location>
        <begin position="1"/>
        <end position="30"/>
    </location>
</feature>
<feature type="chain" id="PRO_5046784798" description="GH16 domain-containing protein" evidence="3">
    <location>
        <begin position="31"/>
        <end position="273"/>
    </location>
</feature>
<dbReference type="InterPro" id="IPR000757">
    <property type="entry name" value="Beta-glucanase-like"/>
</dbReference>
<evidence type="ECO:0000256" key="3">
    <source>
        <dbReference type="SAM" id="SignalP"/>
    </source>
</evidence>
<evidence type="ECO:0000313" key="6">
    <source>
        <dbReference type="Proteomes" id="UP001242480"/>
    </source>
</evidence>
<dbReference type="InterPro" id="IPR050546">
    <property type="entry name" value="Glycosyl_Hydrlase_16"/>
</dbReference>
<protein>
    <recommendedName>
        <fullName evidence="4">GH16 domain-containing protein</fullName>
    </recommendedName>
</protein>
<dbReference type="RefSeq" id="WP_307279877.1">
    <property type="nucleotide sequence ID" value="NZ_JAUSVX010000013.1"/>
</dbReference>
<dbReference type="Gene3D" id="2.60.120.200">
    <property type="match status" value="1"/>
</dbReference>
<feature type="region of interest" description="Disordered" evidence="2">
    <location>
        <begin position="26"/>
        <end position="46"/>
    </location>
</feature>
<gene>
    <name evidence="5" type="ORF">QO011_005722</name>
</gene>
<reference evidence="5 6" key="1">
    <citation type="submission" date="2023-07" db="EMBL/GenBank/DDBJ databases">
        <title>Genomic Encyclopedia of Type Strains, Phase IV (KMG-IV): sequencing the most valuable type-strain genomes for metagenomic binning, comparative biology and taxonomic classification.</title>
        <authorList>
            <person name="Goeker M."/>
        </authorList>
    </citation>
    <scope>NUCLEOTIDE SEQUENCE [LARGE SCALE GENOMIC DNA]</scope>
    <source>
        <strain evidence="5 6">DSM 19619</strain>
    </source>
</reference>
<dbReference type="PROSITE" id="PS51762">
    <property type="entry name" value="GH16_2"/>
    <property type="match status" value="1"/>
</dbReference>
<evidence type="ECO:0000256" key="2">
    <source>
        <dbReference type="SAM" id="MobiDB-lite"/>
    </source>
</evidence>
<feature type="domain" description="GH16" evidence="4">
    <location>
        <begin position="33"/>
        <end position="273"/>
    </location>
</feature>
<sequence>MRFSTSLPAIPLVGLLAALAGAATPAPAQMAPPTWGNPDQPWGTRRPVTAADQARIASYRSGHRAPAFQTDFTDAAALQLQWALQSDDHPDLQACRQPQSVIATPAGLELKTLAAVGKCHARWSTGFLISRSSYSYGFFEARFRAADISGLNNAFWLVSASHFEIDVAEVHEPNDLGMSLHDWTTSSGTSVGFDSKLKGDFSRGFHDFGVLWTPTDIVYEVDGRAIAAIATHGAIDKPVDIRFSTALAPFAGKVPADPAGHAMSVRSLRVYPL</sequence>
<keyword evidence="3" id="KW-0732">Signal</keyword>